<evidence type="ECO:0000256" key="3">
    <source>
        <dbReference type="ARBA" id="ARBA00022692"/>
    </source>
</evidence>
<feature type="transmembrane region" description="Helical" evidence="6">
    <location>
        <begin position="348"/>
        <end position="370"/>
    </location>
</feature>
<accession>A0A918KXP3</accession>
<evidence type="ECO:0000256" key="4">
    <source>
        <dbReference type="ARBA" id="ARBA00022989"/>
    </source>
</evidence>
<dbReference type="Proteomes" id="UP000603865">
    <property type="component" value="Unassembled WGS sequence"/>
</dbReference>
<dbReference type="AlphaFoldDB" id="A0A918KXP3"/>
<evidence type="ECO:0000256" key="2">
    <source>
        <dbReference type="ARBA" id="ARBA00022475"/>
    </source>
</evidence>
<feature type="transmembrane region" description="Helical" evidence="6">
    <location>
        <begin position="376"/>
        <end position="398"/>
    </location>
</feature>
<dbReference type="InterPro" id="IPR020846">
    <property type="entry name" value="MFS_dom"/>
</dbReference>
<feature type="transmembrane region" description="Helical" evidence="6">
    <location>
        <begin position="262"/>
        <end position="282"/>
    </location>
</feature>
<proteinExistence type="predicted"/>
<keyword evidence="4 6" id="KW-1133">Transmembrane helix</keyword>
<dbReference type="PANTHER" id="PTHR23513:SF6">
    <property type="entry name" value="MAJOR FACILITATOR SUPERFAMILY ASSOCIATED DOMAIN-CONTAINING PROTEIN"/>
    <property type="match status" value="1"/>
</dbReference>
<reference evidence="8" key="2">
    <citation type="submission" date="2020-09" db="EMBL/GenBank/DDBJ databases">
        <authorList>
            <person name="Sun Q."/>
            <person name="Ohkuma M."/>
        </authorList>
    </citation>
    <scope>NUCLEOTIDE SEQUENCE</scope>
    <source>
        <strain evidence="8">JCM 31311</strain>
    </source>
</reference>
<dbReference type="EMBL" id="BMQL01000116">
    <property type="protein sequence ID" value="GGR41243.1"/>
    <property type="molecule type" value="Genomic_DNA"/>
</dbReference>
<feature type="domain" description="Major facilitator superfamily (MFS) profile" evidence="7">
    <location>
        <begin position="9"/>
        <end position="402"/>
    </location>
</feature>
<feature type="transmembrane region" description="Helical" evidence="6">
    <location>
        <begin position="166"/>
        <end position="185"/>
    </location>
</feature>
<evidence type="ECO:0000256" key="1">
    <source>
        <dbReference type="ARBA" id="ARBA00004651"/>
    </source>
</evidence>
<evidence type="ECO:0000259" key="7">
    <source>
        <dbReference type="PROSITE" id="PS50850"/>
    </source>
</evidence>
<evidence type="ECO:0000313" key="8">
    <source>
        <dbReference type="EMBL" id="GGR41243.1"/>
    </source>
</evidence>
<feature type="transmembrane region" description="Helical" evidence="6">
    <location>
        <begin position="42"/>
        <end position="63"/>
    </location>
</feature>
<comment type="subcellular location">
    <subcellularLocation>
        <location evidence="1">Cell membrane</location>
        <topology evidence="1">Multi-pass membrane protein</topology>
    </subcellularLocation>
</comment>
<feature type="transmembrane region" description="Helical" evidence="6">
    <location>
        <begin position="314"/>
        <end position="336"/>
    </location>
</feature>
<dbReference type="GO" id="GO:0005886">
    <property type="term" value="C:plasma membrane"/>
    <property type="evidence" value="ECO:0007669"/>
    <property type="project" value="UniProtKB-SubCell"/>
</dbReference>
<dbReference type="CDD" id="cd06173">
    <property type="entry name" value="MFS_MefA_like"/>
    <property type="match status" value="1"/>
</dbReference>
<feature type="transmembrane region" description="Helical" evidence="6">
    <location>
        <begin position="289"/>
        <end position="308"/>
    </location>
</feature>
<keyword evidence="3 6" id="KW-0812">Transmembrane</keyword>
<dbReference type="Gene3D" id="1.20.1250.20">
    <property type="entry name" value="MFS general substrate transporter like domains"/>
    <property type="match status" value="1"/>
</dbReference>
<dbReference type="RefSeq" id="WP_189093883.1">
    <property type="nucleotide sequence ID" value="NZ_BMQL01000116.1"/>
</dbReference>
<feature type="transmembrane region" description="Helical" evidence="6">
    <location>
        <begin position="12"/>
        <end position="36"/>
    </location>
</feature>
<gene>
    <name evidence="8" type="ORF">GCM10008957_56640</name>
</gene>
<dbReference type="GO" id="GO:0022857">
    <property type="term" value="F:transmembrane transporter activity"/>
    <property type="evidence" value="ECO:0007669"/>
    <property type="project" value="InterPro"/>
</dbReference>
<reference evidence="8" key="1">
    <citation type="journal article" date="2014" name="Int. J. Syst. Evol. Microbiol.">
        <title>Complete genome sequence of Corynebacterium casei LMG S-19264T (=DSM 44701T), isolated from a smear-ripened cheese.</title>
        <authorList>
            <consortium name="US DOE Joint Genome Institute (JGI-PGF)"/>
            <person name="Walter F."/>
            <person name="Albersmeier A."/>
            <person name="Kalinowski J."/>
            <person name="Ruckert C."/>
        </authorList>
    </citation>
    <scope>NUCLEOTIDE SEQUENCE</scope>
    <source>
        <strain evidence="8">JCM 31311</strain>
    </source>
</reference>
<keyword evidence="5 6" id="KW-0472">Membrane</keyword>
<dbReference type="InterPro" id="IPR011701">
    <property type="entry name" value="MFS"/>
</dbReference>
<comment type="caution">
    <text evidence="8">The sequence shown here is derived from an EMBL/GenBank/DDBJ whole genome shotgun (WGS) entry which is preliminary data.</text>
</comment>
<feature type="transmembrane region" description="Helical" evidence="6">
    <location>
        <begin position="99"/>
        <end position="116"/>
    </location>
</feature>
<dbReference type="PANTHER" id="PTHR23513">
    <property type="entry name" value="INTEGRAL MEMBRANE EFFLUX PROTEIN-RELATED"/>
    <property type="match status" value="1"/>
</dbReference>
<protein>
    <submittedName>
        <fullName evidence="8">MFS transporter</fullName>
    </submittedName>
</protein>
<name>A0A918KXP3_9DEIO</name>
<evidence type="ECO:0000256" key="6">
    <source>
        <dbReference type="SAM" id="Phobius"/>
    </source>
</evidence>
<dbReference type="PROSITE" id="PS50850">
    <property type="entry name" value="MFS"/>
    <property type="match status" value="1"/>
</dbReference>
<keyword evidence="9" id="KW-1185">Reference proteome</keyword>
<sequence length="418" mass="44112">MFAVLQNRAYALLWLSSLISTLGDWLLLVALPLAVLAFSGSALATGLTLLSATFPMVLFSPLAGVLVDRLDRRRLMVICDLSRAALLPGLLLVHDTQHLWIVYTVTFLMAMARQLFDPAARAVLPLLVQQTLLVRAGVLLSIAADAVRLIGPALGGLLYAASGVQLVVWLDVLSFLFSALLIAGMRMPPCDAARPVLREAEDWRLSWRQGWKLGWRRVKRSPTLRVLLLADALSSVKQGSYNVLNVVFVVEVLHAGAIGRGLISSAQALGGLLGGLLVGYLAARWRTRWPIGLGLIGNGACMLVLFALQSYPVTLALSALCGLPVMVAGVMLTVTIQKTAPASVLGRVFGIFGGVGGLALLLSEGAASVLGDHVSVVLLLSVGAGFELLAGVVVLTALKPQRTSRREAGGAISAGPGR</sequence>
<organism evidence="8 9">
    <name type="scientific">Deinococcus ruber</name>
    <dbReference type="NCBI Taxonomy" id="1848197"/>
    <lineage>
        <taxon>Bacteria</taxon>
        <taxon>Thermotogati</taxon>
        <taxon>Deinococcota</taxon>
        <taxon>Deinococci</taxon>
        <taxon>Deinococcales</taxon>
        <taxon>Deinococcaceae</taxon>
        <taxon>Deinococcus</taxon>
    </lineage>
</organism>
<dbReference type="Pfam" id="PF07690">
    <property type="entry name" value="MFS_1"/>
    <property type="match status" value="1"/>
</dbReference>
<dbReference type="SUPFAM" id="SSF103473">
    <property type="entry name" value="MFS general substrate transporter"/>
    <property type="match status" value="1"/>
</dbReference>
<keyword evidence="2" id="KW-1003">Cell membrane</keyword>
<dbReference type="InterPro" id="IPR036259">
    <property type="entry name" value="MFS_trans_sf"/>
</dbReference>
<evidence type="ECO:0000313" key="9">
    <source>
        <dbReference type="Proteomes" id="UP000603865"/>
    </source>
</evidence>
<evidence type="ECO:0000256" key="5">
    <source>
        <dbReference type="ARBA" id="ARBA00023136"/>
    </source>
</evidence>